<evidence type="ECO:0000256" key="1">
    <source>
        <dbReference type="SAM" id="Phobius"/>
    </source>
</evidence>
<sequence length="110" mass="11352">MGADATLCSEMPAWNGSVLGQLTPRHAFGPTLTTGAAVMVAVGAVALAVVGRRFSTRRQLLVGGGAAYATTMFGLWAGVRLVFWRFVFDPVGDAPFVAPVLVGFAIVIAG</sequence>
<evidence type="ECO:0000313" key="2">
    <source>
        <dbReference type="EMBL" id="RCU44500.1"/>
    </source>
</evidence>
<dbReference type="AlphaFoldDB" id="A0A368N2U9"/>
<protein>
    <submittedName>
        <fullName evidence="2">Uncharacterized protein</fullName>
    </submittedName>
</protein>
<proteinExistence type="predicted"/>
<feature type="transmembrane region" description="Helical" evidence="1">
    <location>
        <begin position="60"/>
        <end position="79"/>
    </location>
</feature>
<accession>A0A368N2U9</accession>
<gene>
    <name evidence="2" type="ORF">DU504_17370</name>
</gene>
<dbReference type="Proteomes" id="UP000252189">
    <property type="component" value="Unassembled WGS sequence"/>
</dbReference>
<comment type="caution">
    <text evidence="2">The sequence shown here is derived from an EMBL/GenBank/DDBJ whole genome shotgun (WGS) entry which is preliminary data.</text>
</comment>
<evidence type="ECO:0000313" key="3">
    <source>
        <dbReference type="Proteomes" id="UP000252189"/>
    </source>
</evidence>
<organism evidence="2 3">
    <name type="scientific">Haloplanus salinus</name>
    <dbReference type="NCBI Taxonomy" id="1126245"/>
    <lineage>
        <taxon>Archaea</taxon>
        <taxon>Methanobacteriati</taxon>
        <taxon>Methanobacteriota</taxon>
        <taxon>Stenosarchaea group</taxon>
        <taxon>Halobacteria</taxon>
        <taxon>Halobacteriales</taxon>
        <taxon>Haloferacaceae</taxon>
        <taxon>Haloplanus</taxon>
    </lineage>
</organism>
<dbReference type="EMBL" id="QPHM01000003">
    <property type="protein sequence ID" value="RCU44500.1"/>
    <property type="molecule type" value="Genomic_DNA"/>
</dbReference>
<keyword evidence="1" id="KW-0472">Membrane</keyword>
<name>A0A368N2U9_9EURY</name>
<feature type="transmembrane region" description="Helical" evidence="1">
    <location>
        <begin position="27"/>
        <end position="48"/>
    </location>
</feature>
<reference evidence="2 3" key="1">
    <citation type="submission" date="2018-07" db="EMBL/GenBank/DDBJ databases">
        <title>Genome sequences of Haloplanus salinus JCM 18368T.</title>
        <authorList>
            <person name="Kim Y.B."/>
            <person name="Roh S.W."/>
        </authorList>
    </citation>
    <scope>NUCLEOTIDE SEQUENCE [LARGE SCALE GENOMIC DNA]</scope>
    <source>
        <strain evidence="2 3">JCM 18368</strain>
    </source>
</reference>
<keyword evidence="1" id="KW-0812">Transmembrane</keyword>
<keyword evidence="1" id="KW-1133">Transmembrane helix</keyword>
<feature type="transmembrane region" description="Helical" evidence="1">
    <location>
        <begin position="91"/>
        <end position="109"/>
    </location>
</feature>
<keyword evidence="3" id="KW-1185">Reference proteome</keyword>